<comment type="caution">
    <text evidence="1">The sequence shown here is derived from an EMBL/GenBank/DDBJ whole genome shotgun (WGS) entry which is preliminary data.</text>
</comment>
<sequence>MDPTPGAAGAGIGAREGAAVLLSYMSAIVDFGGLFSSWETADKDEGPIGESPISPPSQQEEPLPQQEEPLTQAEHTGAVKASPRLARPSETMRGPSFVLFVTPPQVAEHDRDPPRWDQWEVWGKPKP</sequence>
<proteinExistence type="predicted"/>
<gene>
    <name evidence="1" type="ORF">M8818_003509</name>
</gene>
<accession>A0ACC3SFB9</accession>
<dbReference type="EMBL" id="JAMKPW020000015">
    <property type="protein sequence ID" value="KAK8210340.1"/>
    <property type="molecule type" value="Genomic_DNA"/>
</dbReference>
<dbReference type="Proteomes" id="UP001320706">
    <property type="component" value="Unassembled WGS sequence"/>
</dbReference>
<name>A0ACC3SFB9_9PEZI</name>
<evidence type="ECO:0000313" key="2">
    <source>
        <dbReference type="Proteomes" id="UP001320706"/>
    </source>
</evidence>
<protein>
    <submittedName>
        <fullName evidence="1">Uncharacterized protein</fullName>
    </submittedName>
</protein>
<evidence type="ECO:0000313" key="1">
    <source>
        <dbReference type="EMBL" id="KAK8210340.1"/>
    </source>
</evidence>
<keyword evidence="2" id="KW-1185">Reference proteome</keyword>
<reference evidence="1" key="1">
    <citation type="submission" date="2024-02" db="EMBL/GenBank/DDBJ databases">
        <title>Metagenome Assembled Genome of Zalaria obscura JY119.</title>
        <authorList>
            <person name="Vighnesh L."/>
            <person name="Jagadeeshwari U."/>
            <person name="Venkata Ramana C."/>
            <person name="Sasikala C."/>
        </authorList>
    </citation>
    <scope>NUCLEOTIDE SEQUENCE</scope>
    <source>
        <strain evidence="1">JY119</strain>
    </source>
</reference>
<organism evidence="1 2">
    <name type="scientific">Zalaria obscura</name>
    <dbReference type="NCBI Taxonomy" id="2024903"/>
    <lineage>
        <taxon>Eukaryota</taxon>
        <taxon>Fungi</taxon>
        <taxon>Dikarya</taxon>
        <taxon>Ascomycota</taxon>
        <taxon>Pezizomycotina</taxon>
        <taxon>Dothideomycetes</taxon>
        <taxon>Dothideomycetidae</taxon>
        <taxon>Dothideales</taxon>
        <taxon>Zalariaceae</taxon>
        <taxon>Zalaria</taxon>
    </lineage>
</organism>